<sequence>MNRINLFTIPYAGGSAAIYNRWKKELQPYINVISIELAGKGTRFGEPPYLDIESAVDDIYQMIVSKTGSSPYAIFGHSMGGLLAFELAHKIQRRGFYKPEHVFLSGMSMPTSKRKKIYSALDDDHFIHELVLLGATPKEFAENKELIELFLPIIRADFSLIENRSIPHEYPALTINVSILSGTADLTTDQADSVEWSKLCGRECSFYPINGGHFFIHSEEDSLLNIISRTFQFQSES</sequence>
<dbReference type="OrthoDB" id="2213423at2"/>
<protein>
    <submittedName>
        <fullName evidence="3">Surfactin synthase thioesterase subunit</fullName>
    </submittedName>
</protein>
<accession>A0A1I1YN76</accession>
<dbReference type="RefSeq" id="WP_046229639.1">
    <property type="nucleotide sequence ID" value="NZ_FONN01000001.1"/>
</dbReference>
<evidence type="ECO:0000256" key="1">
    <source>
        <dbReference type="ARBA" id="ARBA00007169"/>
    </source>
</evidence>
<evidence type="ECO:0000313" key="3">
    <source>
        <dbReference type="EMBL" id="SFE21054.1"/>
    </source>
</evidence>
<dbReference type="SUPFAM" id="SSF53474">
    <property type="entry name" value="alpha/beta-Hydrolases"/>
    <property type="match status" value="1"/>
</dbReference>
<dbReference type="Gene3D" id="3.40.50.1820">
    <property type="entry name" value="alpha/beta hydrolase"/>
    <property type="match status" value="1"/>
</dbReference>
<gene>
    <name evidence="3" type="ORF">SAMN04487969_101663</name>
</gene>
<name>A0A1I1YN76_9BACL</name>
<dbReference type="PANTHER" id="PTHR11487:SF0">
    <property type="entry name" value="S-ACYL FATTY ACID SYNTHASE THIOESTERASE, MEDIUM CHAIN"/>
    <property type="match status" value="1"/>
</dbReference>
<dbReference type="Proteomes" id="UP000183410">
    <property type="component" value="Unassembled WGS sequence"/>
</dbReference>
<dbReference type="EMBL" id="FONN01000001">
    <property type="protein sequence ID" value="SFE21054.1"/>
    <property type="molecule type" value="Genomic_DNA"/>
</dbReference>
<proteinExistence type="inferred from homology"/>
<dbReference type="InterPro" id="IPR001031">
    <property type="entry name" value="Thioesterase"/>
</dbReference>
<dbReference type="Pfam" id="PF00975">
    <property type="entry name" value="Thioesterase"/>
    <property type="match status" value="1"/>
</dbReference>
<dbReference type="InterPro" id="IPR012223">
    <property type="entry name" value="TEII"/>
</dbReference>
<evidence type="ECO:0000313" key="4">
    <source>
        <dbReference type="Proteomes" id="UP000183410"/>
    </source>
</evidence>
<reference evidence="4" key="1">
    <citation type="submission" date="2016-10" db="EMBL/GenBank/DDBJ databases">
        <authorList>
            <person name="Varghese N."/>
            <person name="Submissions S."/>
        </authorList>
    </citation>
    <scope>NUCLEOTIDE SEQUENCE [LARGE SCALE GENOMIC DNA]</scope>
    <source>
        <strain evidence="4">CGMCC 1.10223</strain>
    </source>
</reference>
<dbReference type="PANTHER" id="PTHR11487">
    <property type="entry name" value="THIOESTERASE"/>
    <property type="match status" value="1"/>
</dbReference>
<keyword evidence="4" id="KW-1185">Reference proteome</keyword>
<dbReference type="GO" id="GO:0008610">
    <property type="term" value="P:lipid biosynthetic process"/>
    <property type="evidence" value="ECO:0007669"/>
    <property type="project" value="TreeGrafter"/>
</dbReference>
<comment type="similarity">
    <text evidence="1">Belongs to the thioesterase family.</text>
</comment>
<evidence type="ECO:0000259" key="2">
    <source>
        <dbReference type="Pfam" id="PF00975"/>
    </source>
</evidence>
<dbReference type="InterPro" id="IPR029058">
    <property type="entry name" value="AB_hydrolase_fold"/>
</dbReference>
<dbReference type="AlphaFoldDB" id="A0A1I1YN76"/>
<feature type="domain" description="Thioesterase" evidence="2">
    <location>
        <begin position="6"/>
        <end position="229"/>
    </location>
</feature>
<organism evidence="3 4">
    <name type="scientific">Paenibacillus algorifonticola</name>
    <dbReference type="NCBI Taxonomy" id="684063"/>
    <lineage>
        <taxon>Bacteria</taxon>
        <taxon>Bacillati</taxon>
        <taxon>Bacillota</taxon>
        <taxon>Bacilli</taxon>
        <taxon>Bacillales</taxon>
        <taxon>Paenibacillaceae</taxon>
        <taxon>Paenibacillus</taxon>
    </lineage>
</organism>